<protein>
    <submittedName>
        <fullName evidence="1">Uncharacterized protein</fullName>
    </submittedName>
</protein>
<evidence type="ECO:0000313" key="2">
    <source>
        <dbReference type="Proteomes" id="UP000400924"/>
    </source>
</evidence>
<organism evidence="1 2">
    <name type="scientific">Streptomyces spongiae</name>
    <dbReference type="NCBI Taxonomy" id="565072"/>
    <lineage>
        <taxon>Bacteria</taxon>
        <taxon>Bacillati</taxon>
        <taxon>Actinomycetota</taxon>
        <taxon>Actinomycetes</taxon>
        <taxon>Kitasatosporales</taxon>
        <taxon>Streptomycetaceae</taxon>
        <taxon>Streptomyces</taxon>
    </lineage>
</organism>
<reference evidence="1 2" key="1">
    <citation type="submission" date="2019-07" db="EMBL/GenBank/DDBJ databases">
        <title>New species of Amycolatopsis and Streptomyces.</title>
        <authorList>
            <person name="Duangmal K."/>
            <person name="Teo W.F.A."/>
            <person name="Lipun K."/>
        </authorList>
    </citation>
    <scope>NUCLEOTIDE SEQUENCE [LARGE SCALE GENOMIC DNA]</scope>
    <source>
        <strain evidence="1 2">NBRC 106415</strain>
    </source>
</reference>
<accession>A0A5N8XVZ8</accession>
<feature type="non-terminal residue" evidence="1">
    <location>
        <position position="87"/>
    </location>
</feature>
<gene>
    <name evidence="1" type="ORF">FNH08_42265</name>
</gene>
<evidence type="ECO:0000313" key="1">
    <source>
        <dbReference type="EMBL" id="MPY63550.1"/>
    </source>
</evidence>
<keyword evidence="2" id="KW-1185">Reference proteome</keyword>
<dbReference type="EMBL" id="VJZC01000590">
    <property type="protein sequence ID" value="MPY63550.1"/>
    <property type="molecule type" value="Genomic_DNA"/>
</dbReference>
<proteinExistence type="predicted"/>
<dbReference type="Proteomes" id="UP000400924">
    <property type="component" value="Unassembled WGS sequence"/>
</dbReference>
<comment type="caution">
    <text evidence="1">The sequence shown here is derived from an EMBL/GenBank/DDBJ whole genome shotgun (WGS) entry which is preliminary data.</text>
</comment>
<dbReference type="Pfam" id="PF19561">
    <property type="entry name" value="DUF6083"/>
    <property type="match status" value="1"/>
</dbReference>
<dbReference type="AlphaFoldDB" id="A0A5N8XVZ8"/>
<name>A0A5N8XVZ8_9ACTN</name>
<sequence>MHVSPDGVSRLLRCGQGDRCRECGNRIEWYHRGAERPVRLHPHELPAARVPTVCRWHVSSGVAYPGGDGSSWCRLPHAVVCPARDTP</sequence>
<dbReference type="InterPro" id="IPR045729">
    <property type="entry name" value="DUF6083"/>
</dbReference>